<keyword evidence="2" id="KW-0449">Lipoprotein</keyword>
<comment type="caution">
    <text evidence="3">The sequence shown here is derived from an EMBL/GenBank/DDBJ whole genome shotgun (WGS) entry which is preliminary data.</text>
</comment>
<dbReference type="SUPFAM" id="SSF54518">
    <property type="entry name" value="Tubby C-terminal domain-like"/>
    <property type="match status" value="1"/>
</dbReference>
<dbReference type="EMBL" id="LNIX01000001">
    <property type="protein sequence ID" value="OXA65088.1"/>
    <property type="molecule type" value="Genomic_DNA"/>
</dbReference>
<comment type="similarity">
    <text evidence="1 2">Belongs to the phospholipid scramblase family.</text>
</comment>
<organism evidence="3 4">
    <name type="scientific">Folsomia candida</name>
    <name type="common">Springtail</name>
    <dbReference type="NCBI Taxonomy" id="158441"/>
    <lineage>
        <taxon>Eukaryota</taxon>
        <taxon>Metazoa</taxon>
        <taxon>Ecdysozoa</taxon>
        <taxon>Arthropoda</taxon>
        <taxon>Hexapoda</taxon>
        <taxon>Collembola</taxon>
        <taxon>Entomobryomorpha</taxon>
        <taxon>Isotomoidea</taxon>
        <taxon>Isotomidae</taxon>
        <taxon>Proisotominae</taxon>
        <taxon>Folsomia</taxon>
    </lineage>
</organism>
<comment type="cofactor">
    <cofactor evidence="2">
        <name>Ca(2+)</name>
        <dbReference type="ChEBI" id="CHEBI:29108"/>
    </cofactor>
</comment>
<evidence type="ECO:0000313" key="4">
    <source>
        <dbReference type="Proteomes" id="UP000198287"/>
    </source>
</evidence>
<dbReference type="GO" id="GO:0017128">
    <property type="term" value="F:phospholipid scramblase activity"/>
    <property type="evidence" value="ECO:0007669"/>
    <property type="project" value="InterPro"/>
</dbReference>
<proteinExistence type="inferred from homology"/>
<dbReference type="Pfam" id="PF03803">
    <property type="entry name" value="Scramblase"/>
    <property type="match status" value="1"/>
</dbReference>
<accession>A0A226F6L0</accession>
<dbReference type="InterPro" id="IPR025659">
    <property type="entry name" value="Tubby-like_C"/>
</dbReference>
<dbReference type="InterPro" id="IPR005552">
    <property type="entry name" value="Scramblase"/>
</dbReference>
<dbReference type="OrthoDB" id="191150at2759"/>
<evidence type="ECO:0000256" key="2">
    <source>
        <dbReference type="RuleBase" id="RU363116"/>
    </source>
</evidence>
<evidence type="ECO:0000313" key="3">
    <source>
        <dbReference type="EMBL" id="OXA65088.1"/>
    </source>
</evidence>
<comment type="function">
    <text evidence="2">May mediate accelerated ATP-independent bidirectional transbilayer migration of phospholipids upon binding calcium ions that results in a loss of phospholipid asymmetry in the plasma membrane.</text>
</comment>
<dbReference type="PANTHER" id="PTHR23248:SF9">
    <property type="entry name" value="PHOSPHOLIPID SCRAMBLASE"/>
    <property type="match status" value="1"/>
</dbReference>
<reference evidence="3 4" key="1">
    <citation type="submission" date="2015-12" db="EMBL/GenBank/DDBJ databases">
        <title>The genome of Folsomia candida.</title>
        <authorList>
            <person name="Faddeeva A."/>
            <person name="Derks M.F."/>
            <person name="Anvar Y."/>
            <person name="Smit S."/>
            <person name="Van Straalen N."/>
            <person name="Roelofs D."/>
        </authorList>
    </citation>
    <scope>NUCLEOTIDE SEQUENCE [LARGE SCALE GENOMIC DNA]</scope>
    <source>
        <strain evidence="3 4">VU population</strain>
        <tissue evidence="3">Whole body</tissue>
    </source>
</reference>
<dbReference type="Proteomes" id="UP000198287">
    <property type="component" value="Unassembled WGS sequence"/>
</dbReference>
<name>A0A226F6L0_FOLCA</name>
<dbReference type="PANTHER" id="PTHR23248">
    <property type="entry name" value="PHOSPHOLIPID SCRAMBLASE-RELATED"/>
    <property type="match status" value="1"/>
</dbReference>
<gene>
    <name evidence="3" type="ORF">Fcan01_01509</name>
</gene>
<protein>
    <recommendedName>
        <fullName evidence="2">Phospholipid scramblase</fullName>
    </recommendedName>
</protein>
<keyword evidence="4" id="KW-1185">Reference proteome</keyword>
<evidence type="ECO:0000256" key="1">
    <source>
        <dbReference type="ARBA" id="ARBA00005350"/>
    </source>
</evidence>
<dbReference type="GO" id="GO:0005886">
    <property type="term" value="C:plasma membrane"/>
    <property type="evidence" value="ECO:0007669"/>
    <property type="project" value="TreeGrafter"/>
</dbReference>
<keyword evidence="2" id="KW-0564">Palmitate</keyword>
<keyword evidence="2" id="KW-0106">Calcium</keyword>
<dbReference type="AlphaFoldDB" id="A0A226F6L0"/>
<sequence>MQLQTGYTNLRALRENVNYCISGADPVLSYPTSPATISDFIKKISSSDQREQHQALNLQPNSSPSELTDFVQLIDCDNFNKQSRLEMSKVQHDPYYNQQMHMQMPIQMQPTAQQFSAVPLNVPYGLEYLAHLDQIFVKQKIEALEVILGCETNNKYIVKDAAGRDMFTAKESTDFCTRQCCGNIRPFDLLIKDFSGQEVIHLTRPLACGSCCFPCCLQSIQIFAGNGELLGTIEQVWTFWIPKYLVKNGNGEVVLKIEGPCCTCACCADVDFKILSVSGDIEVGRISKKWSGLLKEAFTDADNFGITFPMDLDVKMKAVMLGALFLIDFMFFEHTEN</sequence>
<dbReference type="OMA" id="CLARPIM"/>